<feature type="non-terminal residue" evidence="1">
    <location>
        <position position="88"/>
    </location>
</feature>
<proteinExistence type="predicted"/>
<evidence type="ECO:0000313" key="1">
    <source>
        <dbReference type="EMBL" id="AWP10580.1"/>
    </source>
</evidence>
<accession>A0A2U9C3I7</accession>
<protein>
    <submittedName>
        <fullName evidence="1">Uncharacterized protein</fullName>
    </submittedName>
</protein>
<evidence type="ECO:0000313" key="2">
    <source>
        <dbReference type="Proteomes" id="UP000246464"/>
    </source>
</evidence>
<dbReference type="Proteomes" id="UP000246464">
    <property type="component" value="Chromosome 12"/>
</dbReference>
<dbReference type="AlphaFoldDB" id="A0A2U9C3I7"/>
<reference evidence="1 2" key="1">
    <citation type="submission" date="2017-12" db="EMBL/GenBank/DDBJ databases">
        <title>Integrating genomic resources of turbot (Scophthalmus maximus) in depth evaluation of genetic and physical mapping variation across individuals.</title>
        <authorList>
            <person name="Martinez P."/>
        </authorList>
    </citation>
    <scope>NUCLEOTIDE SEQUENCE [LARGE SCALE GENOMIC DNA]</scope>
</reference>
<sequence length="88" mass="10072">MSTVSCPTCSPYDLTGQRIQERTDSSCPLASLTRAAICEASFGLPHTHSEERTEFVDAEEERRGKKEWFHLRRRLKADVPWLPVVLLQ</sequence>
<gene>
    <name evidence="1" type="ORF">SMAX5B_020498</name>
</gene>
<keyword evidence="2" id="KW-1185">Reference proteome</keyword>
<name>A0A2U9C3I7_SCOMX</name>
<dbReference type="EMBL" id="CP026254">
    <property type="protein sequence ID" value="AWP10580.1"/>
    <property type="molecule type" value="Genomic_DNA"/>
</dbReference>
<organism evidence="1 2">
    <name type="scientific">Scophthalmus maximus</name>
    <name type="common">Turbot</name>
    <name type="synonym">Psetta maxima</name>
    <dbReference type="NCBI Taxonomy" id="52904"/>
    <lineage>
        <taxon>Eukaryota</taxon>
        <taxon>Metazoa</taxon>
        <taxon>Chordata</taxon>
        <taxon>Craniata</taxon>
        <taxon>Vertebrata</taxon>
        <taxon>Euteleostomi</taxon>
        <taxon>Actinopterygii</taxon>
        <taxon>Neopterygii</taxon>
        <taxon>Teleostei</taxon>
        <taxon>Neoteleostei</taxon>
        <taxon>Acanthomorphata</taxon>
        <taxon>Carangaria</taxon>
        <taxon>Pleuronectiformes</taxon>
        <taxon>Pleuronectoidei</taxon>
        <taxon>Scophthalmidae</taxon>
        <taxon>Scophthalmus</taxon>
    </lineage>
</organism>